<keyword evidence="1" id="KW-0812">Transmembrane</keyword>
<name>A0A6J5LW02_9CAUD</name>
<feature type="transmembrane region" description="Helical" evidence="1">
    <location>
        <begin position="33"/>
        <end position="52"/>
    </location>
</feature>
<organism evidence="2">
    <name type="scientific">uncultured Caudovirales phage</name>
    <dbReference type="NCBI Taxonomy" id="2100421"/>
    <lineage>
        <taxon>Viruses</taxon>
        <taxon>Duplodnaviria</taxon>
        <taxon>Heunggongvirae</taxon>
        <taxon>Uroviricota</taxon>
        <taxon>Caudoviricetes</taxon>
        <taxon>Peduoviridae</taxon>
        <taxon>Maltschvirus</taxon>
        <taxon>Maltschvirus maltsch</taxon>
    </lineage>
</organism>
<protein>
    <recommendedName>
        <fullName evidence="3">Transglycosylase SLT domain 1</fullName>
    </recommendedName>
</protein>
<gene>
    <name evidence="2" type="ORF">UFOVP333_16</name>
</gene>
<evidence type="ECO:0008006" key="3">
    <source>
        <dbReference type="Google" id="ProtNLM"/>
    </source>
</evidence>
<sequence>MKRNTVLTSTFSNVLLSSGTLTAQSLSKAHRKPLRGVACGVLVAIGISLLLVPEAGSSNMSSIKMTTKQYARFYLSPSLLEYKCLAQLYGKESAWNPEAINGSHYGIPQGNSIYLLTASPIEQVRWGMRYNQHRYGSMCGAWKHWVKYGWH</sequence>
<evidence type="ECO:0000256" key="1">
    <source>
        <dbReference type="SAM" id="Phobius"/>
    </source>
</evidence>
<dbReference type="EMBL" id="LR796347">
    <property type="protein sequence ID" value="CAB4138708.1"/>
    <property type="molecule type" value="Genomic_DNA"/>
</dbReference>
<accession>A0A6J5LW02</accession>
<keyword evidence="1" id="KW-0472">Membrane</keyword>
<proteinExistence type="predicted"/>
<keyword evidence="1" id="KW-1133">Transmembrane helix</keyword>
<reference evidence="2" key="1">
    <citation type="submission" date="2020-04" db="EMBL/GenBank/DDBJ databases">
        <authorList>
            <person name="Chiriac C."/>
            <person name="Salcher M."/>
            <person name="Ghai R."/>
            <person name="Kavagutti S V."/>
        </authorList>
    </citation>
    <scope>NUCLEOTIDE SEQUENCE</scope>
</reference>
<evidence type="ECO:0000313" key="2">
    <source>
        <dbReference type="EMBL" id="CAB4138708.1"/>
    </source>
</evidence>